<accession>A0AC54ZEZ0</accession>
<evidence type="ECO:0000313" key="2">
    <source>
        <dbReference type="RefSeq" id="XP_042639238.1"/>
    </source>
</evidence>
<evidence type="ECO:0000313" key="1">
    <source>
        <dbReference type="Proteomes" id="UP000694850"/>
    </source>
</evidence>
<keyword evidence="1" id="KW-1185">Reference proteome</keyword>
<reference evidence="2" key="1">
    <citation type="submission" date="2025-08" db="UniProtKB">
        <authorList>
            <consortium name="RefSeq"/>
        </authorList>
    </citation>
    <scope>IDENTIFICATION</scope>
</reference>
<proteinExistence type="predicted"/>
<protein>
    <submittedName>
        <fullName evidence="2">CPX chromosomal region candidate gene 1 protein</fullName>
    </submittedName>
</protein>
<dbReference type="RefSeq" id="XP_042639238.1">
    <property type="nucleotide sequence ID" value="XM_042783304.1"/>
</dbReference>
<name>A0AC54ZEZ0_ORYAF</name>
<sequence>MTPPGEEESDPSDNAVSNSEESVPNDSNTDTEPSFADCSGVYQVETDQIDGQPNTPVSQEAGDPQATENNEYEVQKTKKDSQEEDSKEDPLPILIPIPRKLFSHNPLTNRSKFYSGKVEMKTSGFSHTTVKQNIHLQLSDSWRIPFINNQDLRKMILRLLLGRNIPQKGGHKSAMQKKQKYTPFLPPQYSLPCVERSLIFGRPMRVYYHLPLSERMASQKFCKPSYTKQKTEFKIFVRPMFYVPQVQRRNTFIRKTLEDSLRPPQNIPIVIIGTNNDWKYRCPICGNSFNTLVEFRQHSCRFP</sequence>
<organism evidence="1 2">
    <name type="scientific">Orycteropus afer afer</name>
    <dbReference type="NCBI Taxonomy" id="1230840"/>
    <lineage>
        <taxon>Eukaryota</taxon>
        <taxon>Metazoa</taxon>
        <taxon>Chordata</taxon>
        <taxon>Craniata</taxon>
        <taxon>Vertebrata</taxon>
        <taxon>Euteleostomi</taxon>
        <taxon>Mammalia</taxon>
        <taxon>Eutheria</taxon>
        <taxon>Afrotheria</taxon>
        <taxon>Tubulidentata</taxon>
        <taxon>Orycteropodidae</taxon>
        <taxon>Orycteropus</taxon>
    </lineage>
</organism>
<dbReference type="Proteomes" id="UP000694850">
    <property type="component" value="Unplaced"/>
</dbReference>
<gene>
    <name evidence="2" type="primary">CPXCR1</name>
</gene>